<keyword evidence="1" id="KW-0472">Membrane</keyword>
<accession>A0A366KYL5</accession>
<organism evidence="2 3">
    <name type="scientific">Pedobacter miscanthi</name>
    <dbReference type="NCBI Taxonomy" id="2259170"/>
    <lineage>
        <taxon>Bacteria</taxon>
        <taxon>Pseudomonadati</taxon>
        <taxon>Bacteroidota</taxon>
        <taxon>Sphingobacteriia</taxon>
        <taxon>Sphingobacteriales</taxon>
        <taxon>Sphingobacteriaceae</taxon>
        <taxon>Pedobacter</taxon>
    </lineage>
</organism>
<keyword evidence="1" id="KW-1133">Transmembrane helix</keyword>
<evidence type="ECO:0000313" key="2">
    <source>
        <dbReference type="EMBL" id="RBQ06706.1"/>
    </source>
</evidence>
<reference evidence="2 3" key="1">
    <citation type="submission" date="2018-07" db="EMBL/GenBank/DDBJ databases">
        <title>A draft genome of a endophytic bacteria, a new species of Pedobacter.</title>
        <authorList>
            <person name="Zhang Z.D."/>
            <person name="Chen Z.J."/>
        </authorList>
    </citation>
    <scope>NUCLEOTIDE SEQUENCE [LARGE SCALE GENOMIC DNA]</scope>
    <source>
        <strain evidence="2 3">RS10</strain>
    </source>
</reference>
<proteinExistence type="predicted"/>
<keyword evidence="3" id="KW-1185">Reference proteome</keyword>
<evidence type="ECO:0000256" key="1">
    <source>
        <dbReference type="SAM" id="Phobius"/>
    </source>
</evidence>
<gene>
    <name evidence="2" type="ORF">DRW42_13045</name>
</gene>
<dbReference type="Proteomes" id="UP000252081">
    <property type="component" value="Unassembled WGS sequence"/>
</dbReference>
<dbReference type="EMBL" id="QNQU01000010">
    <property type="protein sequence ID" value="RBQ06706.1"/>
    <property type="molecule type" value="Genomic_DNA"/>
</dbReference>
<protein>
    <submittedName>
        <fullName evidence="2">Uncharacterized protein</fullName>
    </submittedName>
</protein>
<dbReference type="AlphaFoldDB" id="A0A366KYL5"/>
<sequence>MDAILSLNFVNMIETLFLTLKYIDMTIIVLIIALLPIFGFAAFTFKGNIKPNEKKSMTFKSWLFSFTINHEKGEDLNDENTEV</sequence>
<evidence type="ECO:0000313" key="3">
    <source>
        <dbReference type="Proteomes" id="UP000252081"/>
    </source>
</evidence>
<comment type="caution">
    <text evidence="2">The sequence shown here is derived from an EMBL/GenBank/DDBJ whole genome shotgun (WGS) entry which is preliminary data.</text>
</comment>
<feature type="transmembrane region" description="Helical" evidence="1">
    <location>
        <begin position="22"/>
        <end position="45"/>
    </location>
</feature>
<name>A0A366KYL5_9SPHI</name>
<keyword evidence="1" id="KW-0812">Transmembrane</keyword>